<evidence type="ECO:0000313" key="2">
    <source>
        <dbReference type="EMBL" id="NIR75550.1"/>
    </source>
</evidence>
<accession>A0AAE4ZCV7</accession>
<organism evidence="2 3">
    <name type="scientific">Candidatus Kutchimonas denitrificans</name>
    <dbReference type="NCBI Taxonomy" id="3056748"/>
    <lineage>
        <taxon>Bacteria</taxon>
        <taxon>Pseudomonadati</taxon>
        <taxon>Gemmatimonadota</taxon>
        <taxon>Gemmatimonadia</taxon>
        <taxon>Candidatus Palauibacterales</taxon>
        <taxon>Candidatus Palauibacteraceae</taxon>
        <taxon>Candidatus Kutchimonas</taxon>
    </lineage>
</organism>
<reference evidence="2 3" key="1">
    <citation type="submission" date="2020-01" db="EMBL/GenBank/DDBJ databases">
        <title>Genomes assembled from Gulf of Kutch pelagic sediment metagenomes.</title>
        <authorList>
            <person name="Chandrashekar M."/>
            <person name="Mahajan M.S."/>
            <person name="Dave K.J."/>
            <person name="Vatsa P."/>
            <person name="Nathani N.M."/>
        </authorList>
    </citation>
    <scope>NUCLEOTIDE SEQUENCE [LARGE SCALE GENOMIC DNA]</scope>
    <source>
        <strain evidence="2">KS3-K002</strain>
    </source>
</reference>
<comment type="caution">
    <text evidence="2">The sequence shown here is derived from an EMBL/GenBank/DDBJ whole genome shotgun (WGS) entry which is preliminary data.</text>
</comment>
<proteinExistence type="predicted"/>
<dbReference type="EMBL" id="JAACAK010000083">
    <property type="protein sequence ID" value="NIR75550.1"/>
    <property type="molecule type" value="Genomic_DNA"/>
</dbReference>
<sequence>MDDTFLRRRIQRKLDALPDEKLYQVLDYIEFLEERYGEEPERPDTMQRFAEGIQDRLRARRMAPWALKGVMGALSVVDRAVGTAAKTARGLAEEIEKVGRKEKGPDDGDDSGERSTKIVVD</sequence>
<protein>
    <submittedName>
        <fullName evidence="2">DUF2281 domain-containing protein</fullName>
    </submittedName>
</protein>
<evidence type="ECO:0000313" key="3">
    <source>
        <dbReference type="Proteomes" id="UP000702544"/>
    </source>
</evidence>
<feature type="region of interest" description="Disordered" evidence="1">
    <location>
        <begin position="86"/>
        <end position="121"/>
    </location>
</feature>
<dbReference type="AlphaFoldDB" id="A0AAE4ZCV7"/>
<feature type="compositionally biased region" description="Basic and acidic residues" evidence="1">
    <location>
        <begin position="91"/>
        <end position="121"/>
    </location>
</feature>
<dbReference type="Proteomes" id="UP000702544">
    <property type="component" value="Unassembled WGS sequence"/>
</dbReference>
<evidence type="ECO:0000256" key="1">
    <source>
        <dbReference type="SAM" id="MobiDB-lite"/>
    </source>
</evidence>
<gene>
    <name evidence="2" type="ORF">GWO12_10655</name>
</gene>
<name>A0AAE4ZCV7_9BACT</name>